<dbReference type="GO" id="GO:0070146">
    <property type="term" value="P:mitochondrial aspartyl-tRNA aminoacylation"/>
    <property type="evidence" value="ECO:0007669"/>
    <property type="project" value="EnsemblFungi"/>
</dbReference>
<dbReference type="InterPro" id="IPR004364">
    <property type="entry name" value="Aa-tRNA-synt_II"/>
</dbReference>
<dbReference type="NCBIfam" id="NF001750">
    <property type="entry name" value="PRK00476.1"/>
    <property type="match status" value="1"/>
</dbReference>
<name>A0A162I3A5_9EURO</name>
<dbReference type="Gene3D" id="3.30.930.10">
    <property type="entry name" value="Bira Bifunctional Protein, Domain 2"/>
    <property type="match status" value="1"/>
</dbReference>
<proteinExistence type="inferred from homology"/>
<dbReference type="Proteomes" id="UP000242877">
    <property type="component" value="Unassembled WGS sequence"/>
</dbReference>
<dbReference type="GO" id="GO:0005524">
    <property type="term" value="F:ATP binding"/>
    <property type="evidence" value="ECO:0007669"/>
    <property type="project" value="UniProtKB-KW"/>
</dbReference>
<dbReference type="PRINTS" id="PR01042">
    <property type="entry name" value="TRNASYNTHASP"/>
</dbReference>
<comment type="caution">
    <text evidence="8">The sequence shown here is derived from an EMBL/GenBank/DDBJ whole genome shotgun (WGS) entry which is preliminary data.</text>
</comment>
<dbReference type="EMBL" id="AZGZ01000029">
    <property type="protein sequence ID" value="KZZ88033.1"/>
    <property type="molecule type" value="Genomic_DNA"/>
</dbReference>
<evidence type="ECO:0000256" key="3">
    <source>
        <dbReference type="ARBA" id="ARBA00022741"/>
    </source>
</evidence>
<evidence type="ECO:0000313" key="8">
    <source>
        <dbReference type="EMBL" id="KZZ88033.1"/>
    </source>
</evidence>
<dbReference type="VEuPathDB" id="FungiDB:AAP_05299"/>
<dbReference type="AlphaFoldDB" id="A0A162I3A5"/>
<dbReference type="InterPro" id="IPR002312">
    <property type="entry name" value="Asp/Asn-tRNA-synth_IIb"/>
</dbReference>
<dbReference type="HAMAP" id="MF_00044">
    <property type="entry name" value="Asp_tRNA_synth_type1"/>
    <property type="match status" value="1"/>
</dbReference>
<keyword evidence="4" id="KW-0067">ATP-binding</keyword>
<dbReference type="SUPFAM" id="SSF50249">
    <property type="entry name" value="Nucleic acid-binding proteins"/>
    <property type="match status" value="1"/>
</dbReference>
<dbReference type="OrthoDB" id="439710at2759"/>
<feature type="domain" description="Aminoacyl-transfer RNA synthetases class-II family profile" evidence="7">
    <location>
        <begin position="174"/>
        <end position="621"/>
    </location>
</feature>
<reference evidence="8 9" key="1">
    <citation type="journal article" date="2016" name="Genome Biol. Evol.">
        <title>Divergent and convergent evolution of fungal pathogenicity.</title>
        <authorList>
            <person name="Shang Y."/>
            <person name="Xiao G."/>
            <person name="Zheng P."/>
            <person name="Cen K."/>
            <person name="Zhan S."/>
            <person name="Wang C."/>
        </authorList>
    </citation>
    <scope>NUCLEOTIDE SEQUENCE [LARGE SCALE GENOMIC DNA]</scope>
    <source>
        <strain evidence="8 9">ARSEF 7405</strain>
    </source>
</reference>
<evidence type="ECO:0000259" key="7">
    <source>
        <dbReference type="PROSITE" id="PS50862"/>
    </source>
</evidence>
<evidence type="ECO:0000256" key="2">
    <source>
        <dbReference type="ARBA" id="ARBA00022598"/>
    </source>
</evidence>
<dbReference type="SUPFAM" id="SSF55681">
    <property type="entry name" value="Class II aaRS and biotin synthetases"/>
    <property type="match status" value="1"/>
</dbReference>
<evidence type="ECO:0000256" key="1">
    <source>
        <dbReference type="ARBA" id="ARBA00006303"/>
    </source>
</evidence>
<dbReference type="InterPro" id="IPR045864">
    <property type="entry name" value="aa-tRNA-synth_II/BPL/LPL"/>
</dbReference>
<dbReference type="PANTHER" id="PTHR22594:SF5">
    <property type="entry name" value="ASPARTATE--TRNA LIGASE, MITOCHONDRIAL"/>
    <property type="match status" value="1"/>
</dbReference>
<dbReference type="PROSITE" id="PS50862">
    <property type="entry name" value="AA_TRNA_LIGASE_II"/>
    <property type="match status" value="1"/>
</dbReference>
<protein>
    <submittedName>
        <fullName evidence="8">Aspartyl-tRNA synthetase</fullName>
    </submittedName>
</protein>
<dbReference type="InterPro" id="IPR012340">
    <property type="entry name" value="NA-bd_OB-fold"/>
</dbReference>
<dbReference type="InterPro" id="IPR006195">
    <property type="entry name" value="aa-tRNA-synth_II"/>
</dbReference>
<organism evidence="8 9">
    <name type="scientific">Ascosphaera apis ARSEF 7405</name>
    <dbReference type="NCBI Taxonomy" id="392613"/>
    <lineage>
        <taxon>Eukaryota</taxon>
        <taxon>Fungi</taxon>
        <taxon>Dikarya</taxon>
        <taxon>Ascomycota</taxon>
        <taxon>Pezizomycotina</taxon>
        <taxon>Eurotiomycetes</taxon>
        <taxon>Eurotiomycetidae</taxon>
        <taxon>Onygenales</taxon>
        <taxon>Ascosphaeraceae</taxon>
        <taxon>Ascosphaera</taxon>
    </lineage>
</organism>
<dbReference type="GO" id="GO:0005739">
    <property type="term" value="C:mitochondrion"/>
    <property type="evidence" value="ECO:0007669"/>
    <property type="project" value="EnsemblFungi"/>
</dbReference>
<evidence type="ECO:0000256" key="4">
    <source>
        <dbReference type="ARBA" id="ARBA00022840"/>
    </source>
</evidence>
<keyword evidence="9" id="KW-1185">Reference proteome</keyword>
<evidence type="ECO:0000256" key="6">
    <source>
        <dbReference type="ARBA" id="ARBA00023146"/>
    </source>
</evidence>
<dbReference type="InterPro" id="IPR004524">
    <property type="entry name" value="Asp-tRNA-ligase_1"/>
</dbReference>
<dbReference type="GO" id="GO:0004815">
    <property type="term" value="F:aspartate-tRNA ligase activity"/>
    <property type="evidence" value="ECO:0007669"/>
    <property type="project" value="EnsemblFungi"/>
</dbReference>
<keyword evidence="2" id="KW-0436">Ligase</keyword>
<comment type="similarity">
    <text evidence="1">Belongs to the class-II aminoacyl-tRNA synthetase family. Type 1 subfamily.</text>
</comment>
<dbReference type="InterPro" id="IPR004115">
    <property type="entry name" value="GAD-like_sf"/>
</dbReference>
<evidence type="ECO:0000256" key="5">
    <source>
        <dbReference type="ARBA" id="ARBA00022917"/>
    </source>
</evidence>
<sequence length="639" mass="71102">MLSRAPLRTVCVAGSRLHACTLLTRATPRTALPISSFNSTSTRNFGFSRRCLENIGGVPCAIPPQLKSYTSSVRFSPATDQIGALLKNPVEGQQVVLHGYLGKRTDMGKKISFVRLMDPQLMESIQIIAFGKGGQLEQLRGLEQNSPVVVKETVFPPEKRFLQLRNDPSLREALRFRSKVRNLFKDALEELNPPFIEVETPLLFKSTPEGAREFLVPTRRKGHAYALPQSPQQYKQILMASGIPRYYQFAKCFRDEDLRADRQPEFTQLDMEMSFATGEDVMQTMERTVKQVWSKAMPMPLPETAFPRITYEEAMSRYGSDKPDTRLGMEIKRIDYMIPVDLVRKISDLNSPIVDCFKIEGREDPEEMNDFLTKFMDSPAGAPFLNNPDGQPGTFVFDASKPLSGLTPFGFEAAFALEEDLKLQHGDLVVIQARPNAPFAGGSTMIGDLRREMHKAAVQAGILPPATGFNFLWVHQFPLFSPNEESHPGQGGAAGFSATHHPFTAPKRPEDIALLTTNPSAAIADHYDLVLNGVELGGGSRRIHSAAMQEFVLRDILKMPEERIADFAHLLEALRAGCPPHAGMALGFDRLIAVMMGKESVRDVIAFPKTGRGEDVMVKCPSEMTEAALETYQLKIRDD</sequence>
<dbReference type="NCBIfam" id="TIGR00459">
    <property type="entry name" value="aspS_bact"/>
    <property type="match status" value="1"/>
</dbReference>
<dbReference type="Pfam" id="PF00152">
    <property type="entry name" value="tRNA-synt_2"/>
    <property type="match status" value="1"/>
</dbReference>
<evidence type="ECO:0000313" key="9">
    <source>
        <dbReference type="Proteomes" id="UP000242877"/>
    </source>
</evidence>
<keyword evidence="6 8" id="KW-0030">Aminoacyl-tRNA synthetase</keyword>
<keyword evidence="5" id="KW-0648">Protein biosynthesis</keyword>
<dbReference type="PANTHER" id="PTHR22594">
    <property type="entry name" value="ASPARTYL/LYSYL-TRNA SYNTHETASE"/>
    <property type="match status" value="1"/>
</dbReference>
<dbReference type="Gene3D" id="3.30.1360.30">
    <property type="entry name" value="GAD-like domain"/>
    <property type="match status" value="1"/>
</dbReference>
<accession>A0A162I3A5</accession>
<gene>
    <name evidence="8" type="ORF">AAP_05299</name>
</gene>
<keyword evidence="3" id="KW-0547">Nucleotide-binding</keyword>